<dbReference type="PROSITE" id="PS50893">
    <property type="entry name" value="ABC_TRANSPORTER_2"/>
    <property type="match status" value="2"/>
</dbReference>
<dbReference type="Pfam" id="PF12698">
    <property type="entry name" value="ABC2_membrane_3"/>
    <property type="match status" value="1"/>
</dbReference>
<dbReference type="GO" id="GO:0005524">
    <property type="term" value="F:ATP binding"/>
    <property type="evidence" value="ECO:0007669"/>
    <property type="project" value="UniProtKB-KW"/>
</dbReference>
<feature type="transmembrane region" description="Helical" evidence="8">
    <location>
        <begin position="347"/>
        <end position="373"/>
    </location>
</feature>
<keyword evidence="6 8" id="KW-0472">Membrane</keyword>
<feature type="transmembrane region" description="Helical" evidence="8">
    <location>
        <begin position="1058"/>
        <end position="1084"/>
    </location>
</feature>
<feature type="coiled-coil region" evidence="7">
    <location>
        <begin position="597"/>
        <end position="624"/>
    </location>
</feature>
<feature type="transmembrane region" description="Helical" evidence="8">
    <location>
        <begin position="410"/>
        <end position="439"/>
    </location>
</feature>
<gene>
    <name evidence="10" type="ORF">MHI_LOCUS88047</name>
</gene>
<dbReference type="GO" id="GO:0140359">
    <property type="term" value="F:ABC-type transporter activity"/>
    <property type="evidence" value="ECO:0007669"/>
    <property type="project" value="InterPro"/>
</dbReference>
<evidence type="ECO:0000256" key="7">
    <source>
        <dbReference type="SAM" id="Coils"/>
    </source>
</evidence>
<feature type="transmembrane region" description="Helical" evidence="8">
    <location>
        <begin position="847"/>
        <end position="868"/>
    </location>
</feature>
<evidence type="ECO:0000256" key="2">
    <source>
        <dbReference type="ARBA" id="ARBA00022692"/>
    </source>
</evidence>
<feature type="transmembrane region" description="Helical" evidence="8">
    <location>
        <begin position="223"/>
        <end position="243"/>
    </location>
</feature>
<evidence type="ECO:0000313" key="10">
    <source>
        <dbReference type="EMBL" id="CAD1468974.1"/>
    </source>
</evidence>
<dbReference type="InterPro" id="IPR003439">
    <property type="entry name" value="ABC_transporter-like_ATP-bd"/>
</dbReference>
<feature type="transmembrane region" description="Helical" evidence="8">
    <location>
        <begin position="311"/>
        <end position="335"/>
    </location>
</feature>
<dbReference type="GO" id="GO:0016020">
    <property type="term" value="C:membrane"/>
    <property type="evidence" value="ECO:0007669"/>
    <property type="project" value="UniProtKB-SubCell"/>
</dbReference>
<feature type="domain" description="ABC transporter" evidence="9">
    <location>
        <begin position="491"/>
        <end position="729"/>
    </location>
</feature>
<dbReference type="PANTHER" id="PTHR19229">
    <property type="entry name" value="ATP-BINDING CASSETTE TRANSPORTER SUBFAMILY A ABCA"/>
    <property type="match status" value="1"/>
</dbReference>
<dbReference type="Proteomes" id="UP000752696">
    <property type="component" value="Unassembled WGS sequence"/>
</dbReference>
<comment type="caution">
    <text evidence="10">The sequence shown here is derived from an EMBL/GenBank/DDBJ whole genome shotgun (WGS) entry which is preliminary data.</text>
</comment>
<keyword evidence="5 8" id="KW-1133">Transmembrane helix</keyword>
<evidence type="ECO:0000256" key="4">
    <source>
        <dbReference type="ARBA" id="ARBA00022840"/>
    </source>
</evidence>
<dbReference type="Pfam" id="PF00005">
    <property type="entry name" value="ABC_tran"/>
    <property type="match status" value="2"/>
</dbReference>
<keyword evidence="4" id="KW-0067">ATP-binding</keyword>
<dbReference type="EMBL" id="CAJDYZ010001589">
    <property type="protein sequence ID" value="CAD1468974.1"/>
    <property type="molecule type" value="Genomic_DNA"/>
</dbReference>
<evidence type="ECO:0000256" key="3">
    <source>
        <dbReference type="ARBA" id="ARBA00022741"/>
    </source>
</evidence>
<accession>A0A6V7GV57</accession>
<dbReference type="OrthoDB" id="10255969at2759"/>
<dbReference type="InterPro" id="IPR013525">
    <property type="entry name" value="ABC2_TM"/>
</dbReference>
<comment type="subcellular location">
    <subcellularLocation>
        <location evidence="1">Membrane</location>
        <topology evidence="1">Multi-pass membrane protein</topology>
    </subcellularLocation>
</comment>
<evidence type="ECO:0000256" key="6">
    <source>
        <dbReference type="ARBA" id="ARBA00023136"/>
    </source>
</evidence>
<keyword evidence="11" id="KW-1185">Reference proteome</keyword>
<evidence type="ECO:0000256" key="8">
    <source>
        <dbReference type="SAM" id="Phobius"/>
    </source>
</evidence>
<dbReference type="InterPro" id="IPR027417">
    <property type="entry name" value="P-loop_NTPase"/>
</dbReference>
<feature type="transmembrane region" description="Helical" evidence="8">
    <location>
        <begin position="1018"/>
        <end position="1037"/>
    </location>
</feature>
<dbReference type="PROSITE" id="PS00211">
    <property type="entry name" value="ABC_TRANSPORTER_1"/>
    <property type="match status" value="2"/>
</dbReference>
<evidence type="ECO:0000259" key="9">
    <source>
        <dbReference type="PROSITE" id="PS50893"/>
    </source>
</evidence>
<protein>
    <recommendedName>
        <fullName evidence="9">ABC transporter domain-containing protein</fullName>
    </recommendedName>
</protein>
<feature type="transmembrane region" description="Helical" evidence="8">
    <location>
        <begin position="27"/>
        <end position="44"/>
    </location>
</feature>
<feature type="transmembrane region" description="Helical" evidence="8">
    <location>
        <begin position="271"/>
        <end position="291"/>
    </location>
</feature>
<dbReference type="InterPro" id="IPR026082">
    <property type="entry name" value="ABCA"/>
</dbReference>
<dbReference type="CDD" id="cd03263">
    <property type="entry name" value="ABC_subfamily_A"/>
    <property type="match status" value="2"/>
</dbReference>
<feature type="transmembrane region" description="Helical" evidence="8">
    <location>
        <begin position="1129"/>
        <end position="1147"/>
    </location>
</feature>
<evidence type="ECO:0000313" key="11">
    <source>
        <dbReference type="Proteomes" id="UP000752696"/>
    </source>
</evidence>
<dbReference type="GO" id="GO:0005319">
    <property type="term" value="F:lipid transporter activity"/>
    <property type="evidence" value="ECO:0007669"/>
    <property type="project" value="TreeGrafter"/>
</dbReference>
<dbReference type="GO" id="GO:0016887">
    <property type="term" value="F:ATP hydrolysis activity"/>
    <property type="evidence" value="ECO:0007669"/>
    <property type="project" value="InterPro"/>
</dbReference>
<evidence type="ECO:0000256" key="5">
    <source>
        <dbReference type="ARBA" id="ARBA00022989"/>
    </source>
</evidence>
<dbReference type="Gene3D" id="3.40.50.300">
    <property type="entry name" value="P-loop containing nucleotide triphosphate hydrolases"/>
    <property type="match status" value="2"/>
</dbReference>
<dbReference type="Pfam" id="PF23321">
    <property type="entry name" value="R1_ABCA1"/>
    <property type="match status" value="1"/>
</dbReference>
<dbReference type="PANTHER" id="PTHR19229:SF250">
    <property type="entry name" value="ABC TRANSPORTER DOMAIN-CONTAINING PROTEIN-RELATED"/>
    <property type="match status" value="1"/>
</dbReference>
<dbReference type="FunFam" id="3.40.50.300:FF:000933">
    <property type="entry name" value="ABC transporter A family member 7"/>
    <property type="match status" value="1"/>
</dbReference>
<dbReference type="SUPFAM" id="SSF52540">
    <property type="entry name" value="P-loop containing nucleoside triphosphate hydrolases"/>
    <property type="match status" value="2"/>
</dbReference>
<name>A0A6V7GV57_9HYME</name>
<keyword evidence="2 8" id="KW-0812">Transmembrane</keyword>
<keyword evidence="3" id="KW-0547">Nucleotide-binding</keyword>
<dbReference type="FunFam" id="3.40.50.300:FF:002470">
    <property type="entry name" value="ABC transporter, putative"/>
    <property type="match status" value="1"/>
</dbReference>
<reference evidence="10" key="1">
    <citation type="submission" date="2020-07" db="EMBL/GenBank/DDBJ databases">
        <authorList>
            <person name="Nazaruddin N."/>
        </authorList>
    </citation>
    <scope>NUCLEOTIDE SEQUENCE</scope>
</reference>
<evidence type="ECO:0000256" key="1">
    <source>
        <dbReference type="ARBA" id="ARBA00004141"/>
    </source>
</evidence>
<dbReference type="SMART" id="SM00382">
    <property type="entry name" value="AAA"/>
    <property type="match status" value="2"/>
</dbReference>
<dbReference type="InterPro" id="IPR003593">
    <property type="entry name" value="AAA+_ATPase"/>
</dbReference>
<dbReference type="InterPro" id="IPR017871">
    <property type="entry name" value="ABC_transporter-like_CS"/>
</dbReference>
<sequence>MKSDIRTFGLLLYKNLIVRRRHWKTTIFLQCLIPVALFMLIQAVRDFSVQPPRVVNESTYYPIETKEELTVINRDFTFLYYVPQNLYTETILEDVRMCLKLLHENVVGFLTEDDMVNTYTLLQAEYPTIQVLALVFEQYNTTDIRYKIRHSFKIPNMLYQDIFDEMTYNSHTVYLQAMPFVQLQMCVDETFIYRTASHPIIDTKVSIQRMPYPPYVKIDEFDIILRLVICMFAVIAFLIPLCVEINYATTEKYIGVNVLMAMNGVKEYQSLLSWLVIGIIFSIFYVIPMTVLFKNTFSANVEPYLYYSNTFIFWLILTVHVTHLISFGMHIAAYFSRPRFVITTLSIVYMAAFSLHGNLIRIEVFSVIPYLGILFPNIMLYRFLEEVNAYEAKVTGIQWSNMFVVGDSQYNIIGCSGFILLFSIMGALLHFFLAVYINAILPGRYGVRKDPLYFLKKNKINFDDDIEEFDYESIDNENFESVAKDVFTSGIQIRNLKKTYKSICLRKSEVQALKGISMDLYKGQITALLGHNGAGKTTLMSILTGIMSATEGKVFINGQNIARNLQSIRNNLGLCPQENMVFPYLSVFEQLEFFGLLKGANKKRQEIKRNVNTLLEKLKLCEKKDVLPNTLSGGQKRRLCLGMALIGDASTIILDEPTSGMDPETRRDIWDIILKIRGKKTILISTHNMEEADILGDRIAIVHGGRLKCYGTSMFLKKQYGYGHIEVTLSTKSWCNADKVINKFDPKTQQISIDSEKIVLSVPNTETLPQSLDKVENQKKNLGVTGISVSLITLEEVFLRVIKNEDTGKHLNELFCPPSQKVEGWSLFIQSILALYHKKLIYTKKNLTNLLLTLFLPLLSAVLIGFSYDTPSDSTNVFPLELNMYRHPKVLYSSTNKTISTEYANIIKYFGGFAKEVKQNTSVTQALLDEAVDNIAEYRNNYIVSAEFNISDEVLFVNGFYSGIAIHSIPLTWNLLSNVLIKSMAGDEYSIDLSSQKLPNALSETMLKMPEVDSLTRTLVFCCFFFKTVALFVVHPFQEMESKMKQLQRMTGVSSFSYWLTMFTFDFVVLAMSIFIIITGFYIMDVILDIRLYYKIEILTMILLLLLFGMNSLLISYIFSFINKQRSTVITILTLVPIGLVLLQYLFHQVTHTFNRLKILHSFQKGIFRLIPHVSLFHGQLSFFNVSIQNARCRRLPNRLQEVVCLGTKDICCEENLHYKLYAKIFKQNLKNPCDIQDEQVKKEKHAVALEIRKLKNRGAKKIIEEPTKTVTSIENNYIQSPEISNDSLFLVYELSKYYGKLMAVQEISFRVKQRECFGLLGVNGAGKSTTFRMLTGEEVPNSGAMYLGKSEIHTDRKNYLAQMGYCPQTDVLLNSLNSFDHLRLFALLRGIPRKKVDLEVNKWINRLNLNACMHQPSGTYSGGNKRRLNIAMALIGNPTLVLLDEPTTGVDPAARRSLWNILQSCQTIGQAIILTSHSMEECEALCNRLVIMVKGQLVCIGASQELKQRFGAGYDIHIKLNPSRTDDDVSDIKNIMESSLSCEIRDENLCLIAYHVSNIGTTWEKMYSTMNNLKVQYSCIEDYAVLSATLEQLFIQFARGNELTKSTVDSTTQTIDV</sequence>
<feature type="domain" description="ABC transporter" evidence="9">
    <location>
        <begin position="1290"/>
        <end position="1520"/>
    </location>
</feature>
<feature type="transmembrane region" description="Helical" evidence="8">
    <location>
        <begin position="1096"/>
        <end position="1122"/>
    </location>
</feature>
<keyword evidence="7" id="KW-0175">Coiled coil</keyword>
<organism evidence="10 11">
    <name type="scientific">Heterotrigona itama</name>
    <dbReference type="NCBI Taxonomy" id="395501"/>
    <lineage>
        <taxon>Eukaryota</taxon>
        <taxon>Metazoa</taxon>
        <taxon>Ecdysozoa</taxon>
        <taxon>Arthropoda</taxon>
        <taxon>Hexapoda</taxon>
        <taxon>Insecta</taxon>
        <taxon>Pterygota</taxon>
        <taxon>Neoptera</taxon>
        <taxon>Endopterygota</taxon>
        <taxon>Hymenoptera</taxon>
        <taxon>Apocrita</taxon>
        <taxon>Aculeata</taxon>
        <taxon>Apoidea</taxon>
        <taxon>Anthophila</taxon>
        <taxon>Apidae</taxon>
        <taxon>Heterotrigona</taxon>
    </lineage>
</organism>
<proteinExistence type="predicted"/>
<dbReference type="InterPro" id="IPR056264">
    <property type="entry name" value="R2_ABCA1-4-like"/>
</dbReference>